<accession>A0A2Z5FTF6</accession>
<dbReference type="AlphaFoldDB" id="A0A2Z5FTF6"/>
<dbReference type="PANTHER" id="PTHR16026:SF0">
    <property type="entry name" value="CARTILAGE ACIDIC PROTEIN 1"/>
    <property type="match status" value="1"/>
</dbReference>
<dbReference type="InterPro" id="IPR011519">
    <property type="entry name" value="UnbV_ASPIC"/>
</dbReference>
<sequence>MANYVFANSAVIFLRLLRASRWSLVAIALLGVTVSIGTPTAHGQQPATPPLYGGSAATPQQGGSATAGTFAPVLDSEKRPITAGGFVKNGPIVYQDISAKAGLTGWRHKMGTPQKPFILETIGSGVALLDYDNDGWLDIYLVNGSTYEALDGKAEPPHAALFHNNHDGTFTDVSAQAGVTNGRWGFGVAVGDYDNDGWPDLYVSNFGKNRLYHNNHDGTFTDVAEHAGVTLGNWSTGASFGDYDGDGKLDLFVPGYIHYDVSHPPAPGSAAVGFGFCQYRGAPVMCGPRGLQGEPDHLFHNNGDGTFTDVSEKAGVSDTHHYYGFSSTFVDVNNDGKVDLIVADDSTPNYLYINKGDGTFDDASFYSGFALNQAARETASMGLAVGDYLNNGRVDLYTTTFSDDYKTLFRNEGDGNFSEITPQMGIAEVTYPFLSWGTEFIDYDNDGWKDIMSVSGHVYPEVDKYDWGTTFAERPQLFHNVKKGKAFEVVPAVEGTGLAIVVPSRGAAFGDLFNDGKIDVVINCIDHTPVLLRNVNADTNHWVGLKLVGGPKSPRDAVGATVYVAAGGIRQRGDVMSGGSFESSNDQRLHFGLGPASAVDSVEVRWNSGLVEHVNLPSVDRFFVIEEGKGLVPSVYDAIANSAASAIKPRSAGN</sequence>
<evidence type="ECO:0000256" key="2">
    <source>
        <dbReference type="SAM" id="MobiDB-lite"/>
    </source>
</evidence>
<evidence type="ECO:0000256" key="1">
    <source>
        <dbReference type="ARBA" id="ARBA00022729"/>
    </source>
</evidence>
<name>A0A2Z5FTF6_9BACT</name>
<keyword evidence="1" id="KW-0732">Signal</keyword>
<reference evidence="4 5" key="1">
    <citation type="journal article" date="2018" name="Front. Microbiol.">
        <title>Hydrolytic Capabilities as a Key to Environmental Success: Chitinolytic and Cellulolytic Acidobacteria From Acidic Sub-arctic Soils and Boreal Peatlands.</title>
        <authorList>
            <person name="Belova S.E."/>
            <person name="Ravin N.V."/>
            <person name="Pankratov T.A."/>
            <person name="Rakitin A.L."/>
            <person name="Ivanova A.A."/>
            <person name="Beletsky A.V."/>
            <person name="Mardanov A.V."/>
            <person name="Sinninghe Damste J.S."/>
            <person name="Dedysh S.N."/>
        </authorList>
    </citation>
    <scope>NUCLEOTIDE SEQUENCE [LARGE SCALE GENOMIC DNA]</scope>
    <source>
        <strain evidence="4 5">SBC82</strain>
    </source>
</reference>
<gene>
    <name evidence="4" type="ORF">ACPOL_0398</name>
</gene>
<dbReference type="EMBL" id="CP030840">
    <property type="protein sequence ID" value="AXC09777.1"/>
    <property type="molecule type" value="Genomic_DNA"/>
</dbReference>
<keyword evidence="5" id="KW-1185">Reference proteome</keyword>
<dbReference type="InterPro" id="IPR028994">
    <property type="entry name" value="Integrin_alpha_N"/>
</dbReference>
<feature type="domain" description="ASPIC/UnbV" evidence="3">
    <location>
        <begin position="557"/>
        <end position="621"/>
    </location>
</feature>
<dbReference type="Gene3D" id="2.130.10.130">
    <property type="entry name" value="Integrin alpha, N-terminal"/>
    <property type="match status" value="2"/>
</dbReference>
<dbReference type="Pfam" id="PF07593">
    <property type="entry name" value="UnbV_ASPIC"/>
    <property type="match status" value="1"/>
</dbReference>
<evidence type="ECO:0000259" key="3">
    <source>
        <dbReference type="Pfam" id="PF07593"/>
    </source>
</evidence>
<dbReference type="SUPFAM" id="SSF69318">
    <property type="entry name" value="Integrin alpha N-terminal domain"/>
    <property type="match status" value="1"/>
</dbReference>
<dbReference type="Pfam" id="PF13517">
    <property type="entry name" value="FG-GAP_3"/>
    <property type="match status" value="2"/>
</dbReference>
<evidence type="ECO:0000313" key="5">
    <source>
        <dbReference type="Proteomes" id="UP000253606"/>
    </source>
</evidence>
<evidence type="ECO:0000313" key="4">
    <source>
        <dbReference type="EMBL" id="AXC09777.1"/>
    </source>
</evidence>
<dbReference type="InterPro" id="IPR027039">
    <property type="entry name" value="Crtac1"/>
</dbReference>
<dbReference type="InterPro" id="IPR013517">
    <property type="entry name" value="FG-GAP"/>
</dbReference>
<dbReference type="Proteomes" id="UP000253606">
    <property type="component" value="Chromosome"/>
</dbReference>
<dbReference type="KEGG" id="abas:ACPOL_0398"/>
<feature type="region of interest" description="Disordered" evidence="2">
    <location>
        <begin position="41"/>
        <end position="67"/>
    </location>
</feature>
<feature type="compositionally biased region" description="Polar residues" evidence="2">
    <location>
        <begin position="57"/>
        <end position="67"/>
    </location>
</feature>
<dbReference type="PANTHER" id="PTHR16026">
    <property type="entry name" value="CARTILAGE ACIDIC PROTEIN 1"/>
    <property type="match status" value="1"/>
</dbReference>
<protein>
    <submittedName>
        <fullName evidence="4">ASPIC/UnbV domain protein</fullName>
    </submittedName>
</protein>
<organism evidence="4 5">
    <name type="scientific">Acidisarcina polymorpha</name>
    <dbReference type="NCBI Taxonomy" id="2211140"/>
    <lineage>
        <taxon>Bacteria</taxon>
        <taxon>Pseudomonadati</taxon>
        <taxon>Acidobacteriota</taxon>
        <taxon>Terriglobia</taxon>
        <taxon>Terriglobales</taxon>
        <taxon>Acidobacteriaceae</taxon>
        <taxon>Acidisarcina</taxon>
    </lineage>
</organism>
<proteinExistence type="predicted"/>